<dbReference type="InParanoid" id="A0A1B1YVH4"/>
<dbReference type="GO" id="GO:0032259">
    <property type="term" value="P:methylation"/>
    <property type="evidence" value="ECO:0007669"/>
    <property type="project" value="UniProtKB-KW"/>
</dbReference>
<dbReference type="Pfam" id="PF03054">
    <property type="entry name" value="tRNA_Me_trans"/>
    <property type="match status" value="1"/>
</dbReference>
<dbReference type="GO" id="GO:0008168">
    <property type="term" value="F:methyltransferase activity"/>
    <property type="evidence" value="ECO:0007669"/>
    <property type="project" value="UniProtKB-KW"/>
</dbReference>
<accession>A0A1B1YVH4</accession>
<keyword evidence="3" id="KW-1185">Reference proteome</keyword>
<feature type="domain" description="NFACT protein RNA binding" evidence="1">
    <location>
        <begin position="244"/>
        <end position="345"/>
    </location>
</feature>
<dbReference type="STRING" id="1810504.PG2T_11560"/>
<reference evidence="3" key="1">
    <citation type="submission" date="2016-03" db="EMBL/GenBank/DDBJ databases">
        <title>Complete genome sequence of Solimmundus cernigliae, representing a novel lineage of polycyclic aromatic hydrocarbon degraders within the Gammaproteobacteria.</title>
        <authorList>
            <person name="Singleton D.R."/>
            <person name="Dickey A.N."/>
            <person name="Scholl E.H."/>
            <person name="Wright F.A."/>
            <person name="Aitken M.D."/>
        </authorList>
    </citation>
    <scope>NUCLEOTIDE SEQUENCE [LARGE SCALE GENOMIC DNA]</scope>
    <source>
        <strain evidence="3">TR3.2</strain>
    </source>
</reference>
<dbReference type="OrthoDB" id="9781887at2"/>
<dbReference type="Proteomes" id="UP000092952">
    <property type="component" value="Chromosome"/>
</dbReference>
<dbReference type="Pfam" id="PF18297">
    <property type="entry name" value="NFACT-R_2"/>
    <property type="match status" value="1"/>
</dbReference>
<protein>
    <submittedName>
        <fullName evidence="2">tRNA (5-methylaminomethyl-2-thiouridylate)-methyltransferase</fullName>
    </submittedName>
</protein>
<evidence type="ECO:0000313" key="2">
    <source>
        <dbReference type="EMBL" id="ANX04739.1"/>
    </source>
</evidence>
<dbReference type="InterPro" id="IPR059101">
    <property type="entry name" value="NFACT-R_2"/>
</dbReference>
<dbReference type="PANTHER" id="PTHR11933">
    <property type="entry name" value="TRNA 5-METHYLAMINOMETHYL-2-THIOURIDYLATE -METHYLTRANSFERASE"/>
    <property type="match status" value="1"/>
</dbReference>
<proteinExistence type="predicted"/>
<dbReference type="AlphaFoldDB" id="A0A1B1YVH4"/>
<dbReference type="SUPFAM" id="SSF52402">
    <property type="entry name" value="Adenine nucleotide alpha hydrolases-like"/>
    <property type="match status" value="1"/>
</dbReference>
<keyword evidence="2" id="KW-0808">Transferase</keyword>
<keyword evidence="2" id="KW-0489">Methyltransferase</keyword>
<name>A0A1B1YVH4_9GAMM</name>
<dbReference type="PANTHER" id="PTHR11933:SF6">
    <property type="entry name" value="THIL AANH DOMAIN-CONTAINING PROTEIN"/>
    <property type="match status" value="1"/>
</dbReference>
<organism evidence="2 3">
    <name type="scientific">Immundisolibacter cernigliae</name>
    <dbReference type="NCBI Taxonomy" id="1810504"/>
    <lineage>
        <taxon>Bacteria</taxon>
        <taxon>Pseudomonadati</taxon>
        <taxon>Pseudomonadota</taxon>
        <taxon>Gammaproteobacteria</taxon>
        <taxon>Immundisolibacterales</taxon>
        <taxon>Immundisolibacteraceae</taxon>
        <taxon>Immundisolibacter</taxon>
    </lineage>
</organism>
<evidence type="ECO:0000313" key="3">
    <source>
        <dbReference type="Proteomes" id="UP000092952"/>
    </source>
</evidence>
<dbReference type="InterPro" id="IPR014729">
    <property type="entry name" value="Rossmann-like_a/b/a_fold"/>
</dbReference>
<dbReference type="KEGG" id="gbi:PG2T_11560"/>
<gene>
    <name evidence="2" type="ORF">PG2T_11560</name>
</gene>
<dbReference type="Gene3D" id="3.40.50.620">
    <property type="entry name" value="HUPs"/>
    <property type="match status" value="1"/>
</dbReference>
<dbReference type="RefSeq" id="WP_068805551.1">
    <property type="nucleotide sequence ID" value="NZ_CP014671.1"/>
</dbReference>
<sequence>MNSPRKAVALISGGLDSMLAAKVMLEQGIHVEGINFFTGFCVEGHTHAIRRQDRAKPKRNNALWVAEQLGIRLHIVDVIEPYKEVVINPKHGYGQNLNPCLDCKGFMVGQARAWMQENGFDFIITGEVIGQRPMSQRKQTMPIIARESGAFDRLLRPLCAKLLPETLPEREGWVDRERLYDFNGRSRKPQMALAETFGFTEWAQPAGGCCFLTDPNYSHKLADLWQARGSKEYELDDIMLLKVGRHLRPRPNFKMIVAREDGENNFLTGYRRQFAHLEPISHGGPLTLVDGVLDEADLELAARIVGRYSQGREAAEVTVRYTPLGAQPLEITVAPLPVAQLPAHWHL</sequence>
<dbReference type="EMBL" id="CP014671">
    <property type="protein sequence ID" value="ANX04739.1"/>
    <property type="molecule type" value="Genomic_DNA"/>
</dbReference>
<evidence type="ECO:0000259" key="1">
    <source>
        <dbReference type="Pfam" id="PF18297"/>
    </source>
</evidence>